<organism evidence="3 4">
    <name type="scientific">Flavobacterium cauense R2A-7</name>
    <dbReference type="NCBI Taxonomy" id="1341154"/>
    <lineage>
        <taxon>Bacteria</taxon>
        <taxon>Pseudomonadati</taxon>
        <taxon>Bacteroidota</taxon>
        <taxon>Flavobacteriia</taxon>
        <taxon>Flavobacteriales</taxon>
        <taxon>Flavobacteriaceae</taxon>
        <taxon>Flavobacterium</taxon>
    </lineage>
</organism>
<dbReference type="STRING" id="1341154.FCR2A7T_04270"/>
<evidence type="ECO:0000313" key="3">
    <source>
        <dbReference type="EMBL" id="TWI13180.1"/>
    </source>
</evidence>
<dbReference type="RefSeq" id="WP_023569612.1">
    <property type="nucleotide sequence ID" value="NZ_AVBI01000001.1"/>
</dbReference>
<evidence type="ECO:0000256" key="1">
    <source>
        <dbReference type="SAM" id="MobiDB-lite"/>
    </source>
</evidence>
<reference evidence="3 4" key="1">
    <citation type="journal article" date="2015" name="Stand. Genomic Sci.">
        <title>Genomic Encyclopedia of Bacterial and Archaeal Type Strains, Phase III: the genomes of soil and plant-associated and newly described type strains.</title>
        <authorList>
            <person name="Whitman W.B."/>
            <person name="Woyke T."/>
            <person name="Klenk H.P."/>
            <person name="Zhou Y."/>
            <person name="Lilburn T.G."/>
            <person name="Beck B.J."/>
            <person name="De Vos P."/>
            <person name="Vandamme P."/>
            <person name="Eisen J.A."/>
            <person name="Garrity G."/>
            <person name="Hugenholtz P."/>
            <person name="Kyrpides N.C."/>
        </authorList>
    </citation>
    <scope>NUCLEOTIDE SEQUENCE [LARGE SCALE GENOMIC DNA]</scope>
    <source>
        <strain evidence="3 4">CGMCC 1.7270</strain>
    </source>
</reference>
<name>V6S6C1_9FLAO</name>
<dbReference type="Proteomes" id="UP000319848">
    <property type="component" value="Unassembled WGS sequence"/>
</dbReference>
<evidence type="ECO:0000313" key="4">
    <source>
        <dbReference type="Proteomes" id="UP000319848"/>
    </source>
</evidence>
<protein>
    <submittedName>
        <fullName evidence="3">Uncharacterized protein</fullName>
    </submittedName>
</protein>
<evidence type="ECO:0000256" key="2">
    <source>
        <dbReference type="SAM" id="SignalP"/>
    </source>
</evidence>
<keyword evidence="4" id="KW-1185">Reference proteome</keyword>
<feature type="chain" id="PRO_5030178836" evidence="2">
    <location>
        <begin position="27"/>
        <end position="592"/>
    </location>
</feature>
<dbReference type="PROSITE" id="PS51257">
    <property type="entry name" value="PROKAR_LIPOPROTEIN"/>
    <property type="match status" value="1"/>
</dbReference>
<dbReference type="EMBL" id="VLKQ01000004">
    <property type="protein sequence ID" value="TWI13180.1"/>
    <property type="molecule type" value="Genomic_DNA"/>
</dbReference>
<keyword evidence="2" id="KW-0732">Signal</keyword>
<sequence>MKQQATSNKQLLTYLFSLLLSMCVLSSCEKDLYEDAFQNDNAKMIVKRMNKKDLEKFPLLQQKLNHIELFKNSVHNKIITDTVYNFAISTDEAVYIEEGDYHSFTFPINRKDSYGKLENLLVSKNKEGGYNTFLVQYDFSALKLKTITKEELKTHSTKFTYIDFDSNNLLNSKIGAFSVYMCSETWTGVEHEIYEGNYDGDAVDVEIIWTNTASTCSWVATTDGFFGSGGTTSSTSSGNGTGNTGGSTPNTGSSNIDIVGTLYTAPTPCTNCPDLNLMYADFLSELNNTQLSYLNANLDIKEQIKNYFNQPGASSAFALEALNNIINGGDSDFRNEVILHQSVKNNQKLKCVFDKLKGLSSTIFNDIINDNFASSKKAHIRFEIGNTPNGEDAVTLPFIGNPNDPTSAVYKVIINSNSINNLSNIEIALIYIHESIHAELLDRCFRLGLIRSISYQNGTPNIIFNDNPDISYNTSDTLFSALAIHYFHYDGGSEWNHNLFTILNYRTKMVQNLINIHPWLNSSNSDFVNNVNNDPYIVGGPYSLQQLMEYISWIGLEGTQEYNNTIFNNQNELSKKVYIQIAAKTKYTNNCN</sequence>
<accession>V6S6C1</accession>
<proteinExistence type="predicted"/>
<dbReference type="AlphaFoldDB" id="V6S6C1"/>
<dbReference type="OrthoDB" id="1398592at2"/>
<feature type="region of interest" description="Disordered" evidence="1">
    <location>
        <begin position="231"/>
        <end position="252"/>
    </location>
</feature>
<gene>
    <name evidence="3" type="ORF">IP98_01162</name>
</gene>
<comment type="caution">
    <text evidence="3">The sequence shown here is derived from an EMBL/GenBank/DDBJ whole genome shotgun (WGS) entry which is preliminary data.</text>
</comment>
<feature type="signal peptide" evidence="2">
    <location>
        <begin position="1"/>
        <end position="26"/>
    </location>
</feature>